<name>A0A016S5Y7_9BILA</name>
<dbReference type="AlphaFoldDB" id="A0A016S5Y7"/>
<proteinExistence type="predicted"/>
<dbReference type="Proteomes" id="UP000024635">
    <property type="component" value="Unassembled WGS sequence"/>
</dbReference>
<evidence type="ECO:0000313" key="1">
    <source>
        <dbReference type="EMBL" id="EYB85777.1"/>
    </source>
</evidence>
<dbReference type="EMBL" id="JARK01001627">
    <property type="protein sequence ID" value="EYB85777.1"/>
    <property type="molecule type" value="Genomic_DNA"/>
</dbReference>
<reference evidence="2" key="1">
    <citation type="journal article" date="2015" name="Nat. Genet.">
        <title>The genome and transcriptome of the zoonotic hookworm Ancylostoma ceylanicum identify infection-specific gene families.</title>
        <authorList>
            <person name="Schwarz E.M."/>
            <person name="Hu Y."/>
            <person name="Antoshechkin I."/>
            <person name="Miller M.M."/>
            <person name="Sternberg P.W."/>
            <person name="Aroian R.V."/>
        </authorList>
    </citation>
    <scope>NUCLEOTIDE SEQUENCE</scope>
    <source>
        <strain evidence="2">HY135</strain>
    </source>
</reference>
<gene>
    <name evidence="1" type="primary">Acey_s0291.g1575</name>
    <name evidence="1" type="ORF">Y032_0291g1575</name>
</gene>
<organism evidence="1 2">
    <name type="scientific">Ancylostoma ceylanicum</name>
    <dbReference type="NCBI Taxonomy" id="53326"/>
    <lineage>
        <taxon>Eukaryota</taxon>
        <taxon>Metazoa</taxon>
        <taxon>Ecdysozoa</taxon>
        <taxon>Nematoda</taxon>
        <taxon>Chromadorea</taxon>
        <taxon>Rhabditida</taxon>
        <taxon>Rhabditina</taxon>
        <taxon>Rhabditomorpha</taxon>
        <taxon>Strongyloidea</taxon>
        <taxon>Ancylostomatidae</taxon>
        <taxon>Ancylostomatinae</taxon>
        <taxon>Ancylostoma</taxon>
    </lineage>
</organism>
<accession>A0A016S5Y7</accession>
<protein>
    <submittedName>
        <fullName evidence="1">Uncharacterized protein</fullName>
    </submittedName>
</protein>
<evidence type="ECO:0000313" key="2">
    <source>
        <dbReference type="Proteomes" id="UP000024635"/>
    </source>
</evidence>
<sequence length="160" mass="17760">MVMRTHVAAPQEPALSALIRHWITLCAALLTIPLRRPSRHRQNDSGRGGSHCTVCNFANLAPQSVVTVASRDYCTKVLAGSPRTRYTVLLKKIDGLLVRFLIVASAESRRDLLALSLGACSLRIPRSGPAAMVQTRNPSIFLRRTVGGFWRPITWRCMIR</sequence>
<comment type="caution">
    <text evidence="1">The sequence shown here is derived from an EMBL/GenBank/DDBJ whole genome shotgun (WGS) entry which is preliminary data.</text>
</comment>
<keyword evidence="2" id="KW-1185">Reference proteome</keyword>